<dbReference type="SUPFAM" id="SSF103473">
    <property type="entry name" value="MFS general substrate transporter"/>
    <property type="match status" value="1"/>
</dbReference>
<keyword evidence="1" id="KW-1133">Transmembrane helix</keyword>
<proteinExistence type="predicted"/>
<organism evidence="2 3">
    <name type="scientific">Aspergillus sclerotialis</name>
    <dbReference type="NCBI Taxonomy" id="2070753"/>
    <lineage>
        <taxon>Eukaryota</taxon>
        <taxon>Fungi</taxon>
        <taxon>Dikarya</taxon>
        <taxon>Ascomycota</taxon>
        <taxon>Pezizomycotina</taxon>
        <taxon>Eurotiomycetes</taxon>
        <taxon>Eurotiomycetidae</taxon>
        <taxon>Eurotiales</taxon>
        <taxon>Aspergillaceae</taxon>
        <taxon>Aspergillus</taxon>
        <taxon>Aspergillus subgen. Polypaecilum</taxon>
    </lineage>
</organism>
<dbReference type="EMBL" id="MVGC01006793">
    <property type="protein sequence ID" value="RJE16363.1"/>
    <property type="molecule type" value="Genomic_DNA"/>
</dbReference>
<dbReference type="Proteomes" id="UP000266188">
    <property type="component" value="Unassembled WGS sequence"/>
</dbReference>
<comment type="caution">
    <text evidence="2">The sequence shown here is derived from an EMBL/GenBank/DDBJ whole genome shotgun (WGS) entry which is preliminary data.</text>
</comment>
<protein>
    <submittedName>
        <fullName evidence="2">Multidrug transporter</fullName>
    </submittedName>
</protein>
<evidence type="ECO:0000313" key="3">
    <source>
        <dbReference type="Proteomes" id="UP000266188"/>
    </source>
</evidence>
<name>A0A3A2Z2E4_9EURO</name>
<keyword evidence="3" id="KW-1185">Reference proteome</keyword>
<feature type="transmembrane region" description="Helical" evidence="1">
    <location>
        <begin position="46"/>
        <end position="66"/>
    </location>
</feature>
<evidence type="ECO:0000256" key="1">
    <source>
        <dbReference type="SAM" id="Phobius"/>
    </source>
</evidence>
<dbReference type="STRING" id="2070753.A0A3A2Z2E4"/>
<feature type="transmembrane region" description="Helical" evidence="1">
    <location>
        <begin position="7"/>
        <end position="26"/>
    </location>
</feature>
<keyword evidence="1" id="KW-0812">Transmembrane</keyword>
<dbReference type="AlphaFoldDB" id="A0A3A2Z2E4"/>
<feature type="non-terminal residue" evidence="2">
    <location>
        <position position="68"/>
    </location>
</feature>
<evidence type="ECO:0000313" key="2">
    <source>
        <dbReference type="EMBL" id="RJE16363.1"/>
    </source>
</evidence>
<keyword evidence="1" id="KW-0472">Membrane</keyword>
<dbReference type="InterPro" id="IPR036259">
    <property type="entry name" value="MFS_trans_sf"/>
</dbReference>
<sequence length="68" mass="7430">MLFTEPVLFVFTVWSAFMLGTVYVFTQSVEQVFSGLYGWTASQAGYVQAAVVIGECVGWTGVLINAKL</sequence>
<dbReference type="OrthoDB" id="5403280at2759"/>
<reference evidence="3" key="1">
    <citation type="submission" date="2017-02" db="EMBL/GenBank/DDBJ databases">
        <authorList>
            <person name="Tafer H."/>
            <person name="Lopandic K."/>
        </authorList>
    </citation>
    <scope>NUCLEOTIDE SEQUENCE [LARGE SCALE GENOMIC DNA]</scope>
    <source>
        <strain evidence="3">CBS 366.77</strain>
    </source>
</reference>
<gene>
    <name evidence="2" type="ORF">PHISCL_11300</name>
</gene>
<accession>A0A3A2Z2E4</accession>